<dbReference type="NCBIfam" id="TIGR04416">
    <property type="entry name" value="group_II_RT_mat"/>
    <property type="match status" value="1"/>
</dbReference>
<dbReference type="PROSITE" id="PS50878">
    <property type="entry name" value="RT_POL"/>
    <property type="match status" value="1"/>
</dbReference>
<dbReference type="RefSeq" id="WP_015191345.1">
    <property type="nucleotide sequence ID" value="NC_019748.1"/>
</dbReference>
<dbReference type="Pfam" id="PF08388">
    <property type="entry name" value="GIIM"/>
    <property type="match status" value="1"/>
</dbReference>
<feature type="domain" description="Reverse transcriptase" evidence="1">
    <location>
        <begin position="103"/>
        <end position="352"/>
    </location>
</feature>
<dbReference type="CDD" id="cd01651">
    <property type="entry name" value="RT_G2_intron"/>
    <property type="match status" value="1"/>
</dbReference>
<dbReference type="InterPro" id="IPR003615">
    <property type="entry name" value="HNH_nuc"/>
</dbReference>
<dbReference type="GO" id="GO:0004519">
    <property type="term" value="F:endonuclease activity"/>
    <property type="evidence" value="ECO:0007669"/>
    <property type="project" value="InterPro"/>
</dbReference>
<dbReference type="KEGG" id="scs:Sta7437_0047"/>
<dbReference type="GO" id="GO:0003964">
    <property type="term" value="F:RNA-directed DNA polymerase activity"/>
    <property type="evidence" value="ECO:0007669"/>
    <property type="project" value="UniProtKB-KW"/>
</dbReference>
<dbReference type="InterPro" id="IPR013597">
    <property type="entry name" value="Mat_intron_G2"/>
</dbReference>
<dbReference type="HOGENOM" id="CLU_013584_15_4_3"/>
<dbReference type="Pfam" id="PF01844">
    <property type="entry name" value="HNH"/>
    <property type="match status" value="1"/>
</dbReference>
<name>K9XPS8_STAC7</name>
<sequence>MNSQKYKWNEWKDIDWKIVETAVFKLQKRIFKASQSGNIKQVHRLQRLLTNSYFGKLWATRKVTQDNQGTGLSRCGSKFRTQPLKKTAGVDGVKSLTPKQRLELVEKLKISNKSKPTRRVWILKANGKKRPLGIPVIEDRVKQALAKISLEPQWEALFEGNNYGFRPGRSVHDAIEAIFSCISKQAKYVLDADITGCFDNINHQKLLNKINTYPAMRRQIKAWLKSGVLDKNIYSRTDKGTTQGGVISPLLANIALNGMEKVVKEVARASQHLKFRGYSDKYKAEKCVNLIRYADDFVILCHNLETLKECEKAIKKWLKEIGLEINEEKTSITHTLEKHEGRVGFDFLGFNIRQHPQGKKRCGNNTKGKKLGFKTLITPSKESIKNHTAELREIIRGMRNSTQQLLIERLNPKIRGWAAYYSTVCSSDTFGKMGHILYQQLKRWAKRRHPMKGGKWVKDRYWHTKGNNHWVFGVKKEGNFEKTLIKHTDTPIKRHTKVKQETSYFDGNKYYWSQRLCRHPEMNKSKATLLKRQKGKCPICKMYFNGNDVMEVDHIIPKFKGGKNSYENLQLLHRHCHEKKTAMDKTRS</sequence>
<dbReference type="InterPro" id="IPR000477">
    <property type="entry name" value="RT_dom"/>
</dbReference>
<dbReference type="EMBL" id="CP003653">
    <property type="protein sequence ID" value="AFZ33672.1"/>
    <property type="molecule type" value="Genomic_DNA"/>
</dbReference>
<dbReference type="SMART" id="SM00507">
    <property type="entry name" value="HNHc"/>
    <property type="match status" value="1"/>
</dbReference>
<dbReference type="EC" id="2.7.7.49" evidence="2"/>
<dbReference type="Pfam" id="PF13655">
    <property type="entry name" value="RVT_N"/>
    <property type="match status" value="1"/>
</dbReference>
<dbReference type="eggNOG" id="COG1403">
    <property type="taxonomic scope" value="Bacteria"/>
</dbReference>
<dbReference type="PANTHER" id="PTHR34047">
    <property type="entry name" value="NUCLEAR INTRON MATURASE 1, MITOCHONDRIAL-RELATED"/>
    <property type="match status" value="1"/>
</dbReference>
<evidence type="ECO:0000313" key="2">
    <source>
        <dbReference type="EMBL" id="AFZ33672.1"/>
    </source>
</evidence>
<gene>
    <name evidence="2" type="ordered locus">Sta7437_0047</name>
</gene>
<proteinExistence type="predicted"/>
<keyword evidence="2" id="KW-0808">Transferase</keyword>
<dbReference type="GO" id="GO:0008270">
    <property type="term" value="F:zinc ion binding"/>
    <property type="evidence" value="ECO:0007669"/>
    <property type="project" value="InterPro"/>
</dbReference>
<dbReference type="AlphaFoldDB" id="K9XPS8"/>
<dbReference type="SUPFAM" id="SSF56672">
    <property type="entry name" value="DNA/RNA polymerases"/>
    <property type="match status" value="1"/>
</dbReference>
<dbReference type="GO" id="GO:0003676">
    <property type="term" value="F:nucleic acid binding"/>
    <property type="evidence" value="ECO:0007669"/>
    <property type="project" value="InterPro"/>
</dbReference>
<keyword evidence="2" id="KW-0695">RNA-directed DNA polymerase</keyword>
<dbReference type="InterPro" id="IPR002711">
    <property type="entry name" value="HNH"/>
</dbReference>
<reference evidence="3" key="1">
    <citation type="journal article" date="2013" name="Proc. Natl. Acad. Sci. U.S.A.">
        <title>Improving the coverage of the cyanobacterial phylum using diversity-driven genome sequencing.</title>
        <authorList>
            <person name="Shih P.M."/>
            <person name="Wu D."/>
            <person name="Latifi A."/>
            <person name="Axen S.D."/>
            <person name="Fewer D.P."/>
            <person name="Talla E."/>
            <person name="Calteau A."/>
            <person name="Cai F."/>
            <person name="Tandeau de Marsac N."/>
            <person name="Rippka R."/>
            <person name="Herdman M."/>
            <person name="Sivonen K."/>
            <person name="Coursin T."/>
            <person name="Laurent T."/>
            <person name="Goodwin L."/>
            <person name="Nolan M."/>
            <person name="Davenport K.W."/>
            <person name="Han C.S."/>
            <person name="Rubin E.M."/>
            <person name="Eisen J.A."/>
            <person name="Woyke T."/>
            <person name="Gugger M."/>
            <person name="Kerfeld C.A."/>
        </authorList>
    </citation>
    <scope>NUCLEOTIDE SEQUENCE [LARGE SCALE GENOMIC DNA]</scope>
    <source>
        <strain evidence="3">ATCC 29371 / PCC 7437</strain>
    </source>
</reference>
<dbReference type="InterPro" id="IPR043502">
    <property type="entry name" value="DNA/RNA_pol_sf"/>
</dbReference>
<dbReference type="CDD" id="cd00085">
    <property type="entry name" value="HNHc"/>
    <property type="match status" value="1"/>
</dbReference>
<evidence type="ECO:0000313" key="3">
    <source>
        <dbReference type="Proteomes" id="UP000010473"/>
    </source>
</evidence>
<dbReference type="STRING" id="111780.Sta7437_0047"/>
<dbReference type="OrthoDB" id="416955at2"/>
<accession>K9XPS8</accession>
<dbReference type="InterPro" id="IPR025960">
    <property type="entry name" value="RVT_N"/>
</dbReference>
<dbReference type="PANTHER" id="PTHR34047:SF10">
    <property type="entry name" value="GROUP II INTRON-ASSOCIATED OPEN READING FRAME"/>
    <property type="match status" value="1"/>
</dbReference>
<organism evidence="2 3">
    <name type="scientific">Stanieria cyanosphaera (strain ATCC 29371 / PCC 7437)</name>
    <dbReference type="NCBI Taxonomy" id="111780"/>
    <lineage>
        <taxon>Bacteria</taxon>
        <taxon>Bacillati</taxon>
        <taxon>Cyanobacteriota</taxon>
        <taxon>Cyanophyceae</taxon>
        <taxon>Pleurocapsales</taxon>
        <taxon>Dermocarpellaceae</taxon>
        <taxon>Stanieria</taxon>
    </lineage>
</organism>
<dbReference type="Pfam" id="PF00078">
    <property type="entry name" value="RVT_1"/>
    <property type="match status" value="1"/>
</dbReference>
<dbReference type="InterPro" id="IPR051083">
    <property type="entry name" value="GrpII_Intron_Splice-Mob/Def"/>
</dbReference>
<keyword evidence="3" id="KW-1185">Reference proteome</keyword>
<dbReference type="InterPro" id="IPR030931">
    <property type="entry name" value="Group_II_RT_mat"/>
</dbReference>
<dbReference type="Gene3D" id="1.10.30.50">
    <property type="match status" value="1"/>
</dbReference>
<dbReference type="eggNOG" id="COG3344">
    <property type="taxonomic scope" value="Bacteria"/>
</dbReference>
<evidence type="ECO:0000259" key="1">
    <source>
        <dbReference type="PROSITE" id="PS50878"/>
    </source>
</evidence>
<dbReference type="Proteomes" id="UP000010473">
    <property type="component" value="Chromosome"/>
</dbReference>
<keyword evidence="2" id="KW-0548">Nucleotidyltransferase</keyword>
<protein>
    <submittedName>
        <fullName evidence="2">RNA-directed DNA polymerase</fullName>
        <ecNumber evidence="2">2.7.7.49</ecNumber>
    </submittedName>
</protein>
<dbReference type="PATRIC" id="fig|111780.3.peg.45"/>